<dbReference type="RefSeq" id="WP_048378863.1">
    <property type="nucleotide sequence ID" value="NZ_LDYE01000002.1"/>
</dbReference>
<evidence type="ECO:0000313" key="2">
    <source>
        <dbReference type="Proteomes" id="UP000221653"/>
    </source>
</evidence>
<dbReference type="EMBL" id="PDJF01000001">
    <property type="protein sequence ID" value="PFG27414.1"/>
    <property type="molecule type" value="Genomic_DNA"/>
</dbReference>
<gene>
    <name evidence="1" type="ORF">ATK06_0472</name>
</gene>
<dbReference type="STRING" id="1724.GCA_001044175_00744"/>
<name>A0A2A9DLE5_9CORY</name>
<proteinExistence type="predicted"/>
<dbReference type="Proteomes" id="UP000221653">
    <property type="component" value="Unassembled WGS sequence"/>
</dbReference>
<reference evidence="1 2" key="1">
    <citation type="submission" date="2017-10" db="EMBL/GenBank/DDBJ databases">
        <title>Sequencing the genomes of 1000 actinobacteria strains.</title>
        <authorList>
            <person name="Klenk H.-P."/>
        </authorList>
    </citation>
    <scope>NUCLEOTIDE SEQUENCE [LARGE SCALE GENOMIC DNA]</scope>
    <source>
        <strain evidence="1 2">DSM 20688</strain>
    </source>
</reference>
<comment type="caution">
    <text evidence="1">The sequence shown here is derived from an EMBL/GenBank/DDBJ whole genome shotgun (WGS) entry which is preliminary data.</text>
</comment>
<dbReference type="AlphaFoldDB" id="A0A2A9DLE5"/>
<organism evidence="1 2">
    <name type="scientific">Corynebacterium renale</name>
    <dbReference type="NCBI Taxonomy" id="1724"/>
    <lineage>
        <taxon>Bacteria</taxon>
        <taxon>Bacillati</taxon>
        <taxon>Actinomycetota</taxon>
        <taxon>Actinomycetes</taxon>
        <taxon>Mycobacteriales</taxon>
        <taxon>Corynebacteriaceae</taxon>
        <taxon>Corynebacterium</taxon>
    </lineage>
</organism>
<evidence type="ECO:0000313" key="1">
    <source>
        <dbReference type="EMBL" id="PFG27414.1"/>
    </source>
</evidence>
<protein>
    <submittedName>
        <fullName evidence="1">Uncharacterized protein</fullName>
    </submittedName>
</protein>
<keyword evidence="2" id="KW-1185">Reference proteome</keyword>
<sequence>MSVADCYSRRTYPPAKRLVGVAIWDGKTWVDHGDIAAAIPKWWESQRMRRTSAAIIAGVRHIDTASLKQWVHELEHADRKDQAAALTRLIGWAEMVAANLRLRGHE</sequence>
<accession>A0A2A9DLE5</accession>